<proteinExistence type="predicted"/>
<dbReference type="EMBL" id="RXGB01007004">
    <property type="protein sequence ID" value="TMW85911.1"/>
    <property type="molecule type" value="Genomic_DNA"/>
</dbReference>
<sequence>MLRNLRTRRRPLYGAHICALAAAILLLLSVSLLYSRLNFFLQPNNPHPHPLQYDTISLNNPLVDDLADADYRSSDDRIDELDVADSNNNNDDEFLLSNESEEDDEEIINQYPRVSSTYFYDQRHGVVRRAFNKRSIEEWEDYVNFESRMKLGLGFKSDESKAAFGSDDLPVDVQMRMKLSEIESVEDALLLKGSPLREGWGEWFEKKSDFLRRDRMFKSNLEALNPNNNPMLQDPDGAGTTGLTKGDKIVLKGLMNEFKKVPFLVKKPLSVSELTKSELVNDALELQKMAGLAKNDVFESKELKFNSDFVKTNDEDVNRGKRVKRRTLNDDARIGKRVVHDSDGDSAPRSKEDIRNGNMKVVEDDSRGEVSGLVFADGKRWGYFPGLHPQLSFTNFMDSFFRKAKCTMRVFMVWNSPAWMFTARYQRGLESVLNRHRDACVVVFSETIELNFFSGFVKDGFKVAVVMPNLDELLLGTPTHVFASFWYEWKQTRHYPFHYSELVRLAALYKYGGIYLDSDIIVLNSLSSLSNTVAFEDDRSGKTLNGAVMAFRKHSPFVMECLKEFYASYDDTKLRWNGADLLTRVASNFSVNGNLSGRKREIKFQPSFVFFPIGHNNITRYFSAPAMETEKAKQDTLFKTILKEAVTFHFWNGLTSAMVPEAGSLAHRLINYNCLRCSDTL</sequence>
<evidence type="ECO:0000259" key="2">
    <source>
        <dbReference type="Pfam" id="PF04572"/>
    </source>
</evidence>
<dbReference type="InterPro" id="IPR029044">
    <property type="entry name" value="Nucleotide-diphossugar_trans"/>
</dbReference>
<dbReference type="PANTHER" id="PTHR47213">
    <property type="entry name" value="OS07G0567300 PROTEIN"/>
    <property type="match status" value="1"/>
</dbReference>
<dbReference type="Pfam" id="PF04488">
    <property type="entry name" value="Gly_transf_sug"/>
    <property type="match status" value="1"/>
</dbReference>
<dbReference type="AlphaFoldDB" id="A0A6N2AXV3"/>
<dbReference type="PANTHER" id="PTHR47213:SF1">
    <property type="entry name" value="OS07G0567300 PROTEIN"/>
    <property type="match status" value="1"/>
</dbReference>
<name>A0A6N2AXV3_SOLCI</name>
<dbReference type="Gene3D" id="3.90.550.20">
    <property type="match status" value="1"/>
</dbReference>
<evidence type="ECO:0000256" key="1">
    <source>
        <dbReference type="SAM" id="Phobius"/>
    </source>
</evidence>
<dbReference type="InterPro" id="IPR044789">
    <property type="entry name" value="Put_A1-4-GlycosylTfrase_plant"/>
</dbReference>
<keyword evidence="1" id="KW-1133">Transmembrane helix</keyword>
<keyword evidence="1" id="KW-0812">Transmembrane</keyword>
<dbReference type="InterPro" id="IPR007577">
    <property type="entry name" value="GlycoTrfase_DXD_sugar-bd_CS"/>
</dbReference>
<protein>
    <recommendedName>
        <fullName evidence="2">Alpha 1,4-glycosyltransferase domain-containing protein</fullName>
    </recommendedName>
</protein>
<reference evidence="3" key="1">
    <citation type="submission" date="2019-05" db="EMBL/GenBank/DDBJ databases">
        <title>The de novo reference genome and transcriptome assemblies of the wild tomato species Solanum chilense.</title>
        <authorList>
            <person name="Stam R."/>
            <person name="Nosenko T."/>
            <person name="Hoerger A.C."/>
            <person name="Stephan W."/>
            <person name="Seidel M.A."/>
            <person name="Kuhn J.M.M."/>
            <person name="Haberer G."/>
            <person name="Tellier A."/>
        </authorList>
    </citation>
    <scope>NUCLEOTIDE SEQUENCE</scope>
    <source>
        <tissue evidence="3">Mature leaves</tissue>
    </source>
</reference>
<dbReference type="SUPFAM" id="SSF53448">
    <property type="entry name" value="Nucleotide-diphospho-sugar transferases"/>
    <property type="match status" value="1"/>
</dbReference>
<evidence type="ECO:0000313" key="3">
    <source>
        <dbReference type="EMBL" id="TMW85911.1"/>
    </source>
</evidence>
<organism evidence="3">
    <name type="scientific">Solanum chilense</name>
    <name type="common">Tomato</name>
    <name type="synonym">Lycopersicon chilense</name>
    <dbReference type="NCBI Taxonomy" id="4083"/>
    <lineage>
        <taxon>Eukaryota</taxon>
        <taxon>Viridiplantae</taxon>
        <taxon>Streptophyta</taxon>
        <taxon>Embryophyta</taxon>
        <taxon>Tracheophyta</taxon>
        <taxon>Spermatophyta</taxon>
        <taxon>Magnoliopsida</taxon>
        <taxon>eudicotyledons</taxon>
        <taxon>Gunneridae</taxon>
        <taxon>Pentapetalae</taxon>
        <taxon>asterids</taxon>
        <taxon>lamiids</taxon>
        <taxon>Solanales</taxon>
        <taxon>Solanaceae</taxon>
        <taxon>Solanoideae</taxon>
        <taxon>Solaneae</taxon>
        <taxon>Solanum</taxon>
        <taxon>Solanum subgen. Lycopersicon</taxon>
    </lineage>
</organism>
<comment type="caution">
    <text evidence="3">The sequence shown here is derived from an EMBL/GenBank/DDBJ whole genome shotgun (WGS) entry which is preliminary data.</text>
</comment>
<feature type="transmembrane region" description="Helical" evidence="1">
    <location>
        <begin position="12"/>
        <end position="34"/>
    </location>
</feature>
<keyword evidence="1" id="KW-0472">Membrane</keyword>
<feature type="domain" description="Alpha 1,4-glycosyltransferase" evidence="2">
    <location>
        <begin position="550"/>
        <end position="680"/>
    </location>
</feature>
<gene>
    <name evidence="3" type="ORF">EJD97_022284</name>
</gene>
<dbReference type="Pfam" id="PF04572">
    <property type="entry name" value="Gb3_synth"/>
    <property type="match status" value="1"/>
</dbReference>
<dbReference type="InterPro" id="IPR007652">
    <property type="entry name" value="A1-4-GlycosylTfrase_dom"/>
</dbReference>
<accession>A0A6N2AXV3</accession>